<reference evidence="2 3" key="1">
    <citation type="submission" date="2019-10" db="EMBL/GenBank/DDBJ databases">
        <title>Glaciimonas soli sp. nov., a psychrophilic bacterium isolated from the forest soil of a high elevation mountain in Taiwan.</title>
        <authorList>
            <person name="Wang L.-T."/>
            <person name="Shieh W.Y."/>
        </authorList>
    </citation>
    <scope>NUCLEOTIDE SEQUENCE [LARGE SCALE GENOMIC DNA]</scope>
    <source>
        <strain evidence="2 3">GS1</strain>
    </source>
</reference>
<dbReference type="AlphaFoldDB" id="A0A843YPJ9"/>
<comment type="caution">
    <text evidence="2">The sequence shown here is derived from an EMBL/GenBank/DDBJ whole genome shotgun (WGS) entry which is preliminary data.</text>
</comment>
<organism evidence="2 3">
    <name type="scientific">Glaciimonas soli</name>
    <dbReference type="NCBI Taxonomy" id="2590999"/>
    <lineage>
        <taxon>Bacteria</taxon>
        <taxon>Pseudomonadati</taxon>
        <taxon>Pseudomonadota</taxon>
        <taxon>Betaproteobacteria</taxon>
        <taxon>Burkholderiales</taxon>
        <taxon>Oxalobacteraceae</taxon>
        <taxon>Glaciimonas</taxon>
    </lineage>
</organism>
<evidence type="ECO:0000313" key="3">
    <source>
        <dbReference type="Proteomes" id="UP000451565"/>
    </source>
</evidence>
<dbReference type="Proteomes" id="UP000451565">
    <property type="component" value="Unassembled WGS sequence"/>
</dbReference>
<dbReference type="OrthoDB" id="6853546at2"/>
<dbReference type="EMBL" id="WINI01000007">
    <property type="protein sequence ID" value="MQR01729.1"/>
    <property type="molecule type" value="Genomic_DNA"/>
</dbReference>
<sequence>MKKPDIKQNPTPKQRYDITLRIDGAPGSFDSVAGSVDYQVSNGRCVPLTPISGATVVPQEHIPLTLTHVSVNVYKGTLYADRFVDEDYYGLGVCQWKLVAAGIELKIGKMDFSPSIFLKNIKAGTPVVTYFSKHFYEESTKPDAPSLTDSGRARREEYKDPTSTFSATLTAEEITP</sequence>
<evidence type="ECO:0000256" key="1">
    <source>
        <dbReference type="SAM" id="MobiDB-lite"/>
    </source>
</evidence>
<protein>
    <submittedName>
        <fullName evidence="2">Uncharacterized protein</fullName>
    </submittedName>
</protein>
<feature type="region of interest" description="Disordered" evidence="1">
    <location>
        <begin position="139"/>
        <end position="176"/>
    </location>
</feature>
<name>A0A843YPJ9_9BURK</name>
<proteinExistence type="predicted"/>
<keyword evidence="3" id="KW-1185">Reference proteome</keyword>
<dbReference type="RefSeq" id="WP_153235322.1">
    <property type="nucleotide sequence ID" value="NZ_WINI01000007.1"/>
</dbReference>
<accession>A0A843YPJ9</accession>
<gene>
    <name evidence="2" type="ORF">GEV47_13700</name>
</gene>
<evidence type="ECO:0000313" key="2">
    <source>
        <dbReference type="EMBL" id="MQR01729.1"/>
    </source>
</evidence>
<feature type="compositionally biased region" description="Basic and acidic residues" evidence="1">
    <location>
        <begin position="151"/>
        <end position="160"/>
    </location>
</feature>